<organism evidence="1">
    <name type="scientific">bioreactor metagenome</name>
    <dbReference type="NCBI Taxonomy" id="1076179"/>
    <lineage>
        <taxon>unclassified sequences</taxon>
        <taxon>metagenomes</taxon>
        <taxon>ecological metagenomes</taxon>
    </lineage>
</organism>
<dbReference type="AlphaFoldDB" id="A0A645EE20"/>
<sequence>MFMIFFVLHDPTRLNDVMTAWNETGISGITILPSTGLKRMQEFIGLREDIPLIPSLEDLVSHEEKLNRTLFTIVPNDEMVDKVLKATEEQIGDLDLPNTGILAVIPLARVYGLNRKDN</sequence>
<dbReference type="EMBL" id="VSSQ01044974">
    <property type="protein sequence ID" value="MPM98842.1"/>
    <property type="molecule type" value="Genomic_DNA"/>
</dbReference>
<dbReference type="InterPro" id="IPR015867">
    <property type="entry name" value="N-reg_PII/ATP_PRibTrfase_C"/>
</dbReference>
<gene>
    <name evidence="1" type="ORF">SDC9_146032</name>
</gene>
<evidence type="ECO:0000313" key="1">
    <source>
        <dbReference type="EMBL" id="MPM98842.1"/>
    </source>
</evidence>
<reference evidence="1" key="1">
    <citation type="submission" date="2019-08" db="EMBL/GenBank/DDBJ databases">
        <authorList>
            <person name="Kucharzyk K."/>
            <person name="Murdoch R.W."/>
            <person name="Higgins S."/>
            <person name="Loffler F."/>
        </authorList>
    </citation>
    <scope>NUCLEOTIDE SEQUENCE</scope>
</reference>
<dbReference type="Gene3D" id="3.30.70.120">
    <property type="match status" value="1"/>
</dbReference>
<protein>
    <recommendedName>
        <fullName evidence="2">Nitrogen regulatory protein P-II</fullName>
    </recommendedName>
</protein>
<accession>A0A645EE20</accession>
<name>A0A645EE20_9ZZZZ</name>
<dbReference type="InterPro" id="IPR011322">
    <property type="entry name" value="N-reg_PII-like_a/b"/>
</dbReference>
<comment type="caution">
    <text evidence="1">The sequence shown here is derived from an EMBL/GenBank/DDBJ whole genome shotgun (WGS) entry which is preliminary data.</text>
</comment>
<dbReference type="SUPFAM" id="SSF54913">
    <property type="entry name" value="GlnB-like"/>
    <property type="match status" value="1"/>
</dbReference>
<proteinExistence type="predicted"/>
<evidence type="ECO:0008006" key="2">
    <source>
        <dbReference type="Google" id="ProtNLM"/>
    </source>
</evidence>